<evidence type="ECO:0000256" key="2">
    <source>
        <dbReference type="SAM" id="MobiDB-lite"/>
    </source>
</evidence>
<feature type="compositionally biased region" description="Low complexity" evidence="2">
    <location>
        <begin position="25"/>
        <end position="36"/>
    </location>
</feature>
<feature type="signal peptide" evidence="3">
    <location>
        <begin position="1"/>
        <end position="21"/>
    </location>
</feature>
<evidence type="ECO:0000256" key="1">
    <source>
        <dbReference type="ARBA" id="ARBA00022729"/>
    </source>
</evidence>
<feature type="domain" description="Outer membrane protein beta-barrel" evidence="4">
    <location>
        <begin position="39"/>
        <end position="199"/>
    </location>
</feature>
<dbReference type="AlphaFoldDB" id="A0A1X6ZIG3"/>
<dbReference type="SUPFAM" id="SSF56925">
    <property type="entry name" value="OMPA-like"/>
    <property type="match status" value="1"/>
</dbReference>
<feature type="region of interest" description="Disordered" evidence="2">
    <location>
        <begin position="25"/>
        <end position="48"/>
    </location>
</feature>
<feature type="chain" id="PRO_5010861007" description="Outer membrane protein beta-barrel domain-containing protein" evidence="3">
    <location>
        <begin position="22"/>
        <end position="199"/>
    </location>
</feature>
<protein>
    <recommendedName>
        <fullName evidence="4">Outer membrane protein beta-barrel domain-containing protein</fullName>
    </recommendedName>
</protein>
<organism evidence="5 6">
    <name type="scientific">Roseovarius halotolerans</name>
    <dbReference type="NCBI Taxonomy" id="505353"/>
    <lineage>
        <taxon>Bacteria</taxon>
        <taxon>Pseudomonadati</taxon>
        <taxon>Pseudomonadota</taxon>
        <taxon>Alphaproteobacteria</taxon>
        <taxon>Rhodobacterales</taxon>
        <taxon>Roseobacteraceae</taxon>
        <taxon>Roseovarius</taxon>
    </lineage>
</organism>
<evidence type="ECO:0000313" key="5">
    <source>
        <dbReference type="EMBL" id="SLN51775.1"/>
    </source>
</evidence>
<evidence type="ECO:0000313" key="6">
    <source>
        <dbReference type="Proteomes" id="UP000193207"/>
    </source>
</evidence>
<evidence type="ECO:0000256" key="3">
    <source>
        <dbReference type="SAM" id="SignalP"/>
    </source>
</evidence>
<keyword evidence="6" id="KW-1185">Reference proteome</keyword>
<evidence type="ECO:0000259" key="4">
    <source>
        <dbReference type="Pfam" id="PF13505"/>
    </source>
</evidence>
<accession>A0A1X6ZIG3</accession>
<dbReference type="Proteomes" id="UP000193207">
    <property type="component" value="Unassembled WGS sequence"/>
</dbReference>
<dbReference type="InterPro" id="IPR011250">
    <property type="entry name" value="OMP/PagP_B-barrel"/>
</dbReference>
<keyword evidence="1 3" id="KW-0732">Signal</keyword>
<dbReference type="InterPro" id="IPR027385">
    <property type="entry name" value="Beta-barrel_OMP"/>
</dbReference>
<dbReference type="OrthoDB" id="268975at2"/>
<reference evidence="5 6" key="1">
    <citation type="submission" date="2017-03" db="EMBL/GenBank/DDBJ databases">
        <authorList>
            <person name="Afonso C.L."/>
            <person name="Miller P.J."/>
            <person name="Scott M.A."/>
            <person name="Spackman E."/>
            <person name="Goraichik I."/>
            <person name="Dimitrov K.M."/>
            <person name="Suarez D.L."/>
            <person name="Swayne D.E."/>
        </authorList>
    </citation>
    <scope>NUCLEOTIDE SEQUENCE [LARGE SCALE GENOMIC DNA]</scope>
    <source>
        <strain evidence="5 6">CECT 8110</strain>
    </source>
</reference>
<dbReference type="EMBL" id="FWFU01000003">
    <property type="protein sequence ID" value="SLN51775.1"/>
    <property type="molecule type" value="Genomic_DNA"/>
</dbReference>
<proteinExistence type="predicted"/>
<gene>
    <name evidence="5" type="ORF">ROH8110_02852</name>
</gene>
<sequence length="199" mass="20428">MLKQGSMIAATIAMATGPAFAGSASAPAPDPVVSAPAPAPAPAPASPDWTGGYVGGQLGYGNVDTNAPGVDGDGAIGGLVMGYDYDFGQWVAGAGLDYDWADIGLGAGNPTIENVLRVKLRGGYKIGNGLLYGTGGWAQADTDTLGDDDGYFIGAGYEHMITQNFAMGGEVLYHEFDNFNSTNTDVEATTVQVRGTFRF</sequence>
<name>A0A1X6ZIG3_9RHOB</name>
<dbReference type="Pfam" id="PF13505">
    <property type="entry name" value="OMP_b-brl"/>
    <property type="match status" value="1"/>
</dbReference>